<dbReference type="Proteomes" id="UP000834106">
    <property type="component" value="Chromosome 6"/>
</dbReference>
<sequence>MEGLIPLVFKSIKKNRIRRQYKCLSSGATERTKYNIADFYTNDYTYYSKEYEYGGLSDPEKISDFPAEGGGRHHHRRNHSVHVDLSAASEDSVKSKQLVRFRSLRMFSCVTGA</sequence>
<evidence type="ECO:0000313" key="2">
    <source>
        <dbReference type="Proteomes" id="UP000834106"/>
    </source>
</evidence>
<protein>
    <submittedName>
        <fullName evidence="1">Uncharacterized protein</fullName>
    </submittedName>
</protein>
<evidence type="ECO:0000313" key="1">
    <source>
        <dbReference type="EMBL" id="CAI9762923.1"/>
    </source>
</evidence>
<gene>
    <name evidence="1" type="ORF">FPE_LOCUS10353</name>
</gene>
<dbReference type="AlphaFoldDB" id="A0AAD1Z4S1"/>
<dbReference type="PANTHER" id="PTHR35485">
    <property type="entry name" value="OS01G0888900 PROTEIN"/>
    <property type="match status" value="1"/>
</dbReference>
<organism evidence="1 2">
    <name type="scientific">Fraxinus pennsylvanica</name>
    <dbReference type="NCBI Taxonomy" id="56036"/>
    <lineage>
        <taxon>Eukaryota</taxon>
        <taxon>Viridiplantae</taxon>
        <taxon>Streptophyta</taxon>
        <taxon>Embryophyta</taxon>
        <taxon>Tracheophyta</taxon>
        <taxon>Spermatophyta</taxon>
        <taxon>Magnoliopsida</taxon>
        <taxon>eudicotyledons</taxon>
        <taxon>Gunneridae</taxon>
        <taxon>Pentapetalae</taxon>
        <taxon>asterids</taxon>
        <taxon>lamiids</taxon>
        <taxon>Lamiales</taxon>
        <taxon>Oleaceae</taxon>
        <taxon>Oleeae</taxon>
        <taxon>Fraxinus</taxon>
    </lineage>
</organism>
<name>A0AAD1Z4S1_9LAMI</name>
<dbReference type="PANTHER" id="PTHR35485:SF4">
    <property type="entry name" value="EXPRESSED PROTEIN"/>
    <property type="match status" value="1"/>
</dbReference>
<dbReference type="EMBL" id="OU503041">
    <property type="protein sequence ID" value="CAI9762923.1"/>
    <property type="molecule type" value="Genomic_DNA"/>
</dbReference>
<accession>A0AAD1Z4S1</accession>
<reference evidence="1" key="1">
    <citation type="submission" date="2023-05" db="EMBL/GenBank/DDBJ databases">
        <authorList>
            <person name="Huff M."/>
        </authorList>
    </citation>
    <scope>NUCLEOTIDE SEQUENCE</scope>
</reference>
<proteinExistence type="predicted"/>
<keyword evidence="2" id="KW-1185">Reference proteome</keyword>